<dbReference type="Proteomes" id="UP000603602">
    <property type="component" value="Unassembled WGS sequence"/>
</dbReference>
<dbReference type="RefSeq" id="WP_187718894.1">
    <property type="nucleotide sequence ID" value="NZ_JACTAH010000002.1"/>
</dbReference>
<gene>
    <name evidence="1" type="ORF">IFO67_14570</name>
</gene>
<reference evidence="2" key="1">
    <citation type="submission" date="2023-07" db="EMBL/GenBank/DDBJ databases">
        <title>Thauera sp. CAU 1555 isolated from sand of Yaerae Beach.</title>
        <authorList>
            <person name="Kim W."/>
        </authorList>
    </citation>
    <scope>NUCLEOTIDE SEQUENCE [LARGE SCALE GENOMIC DNA]</scope>
    <source>
        <strain evidence="2">CAU 1555</strain>
    </source>
</reference>
<organism evidence="1 2">
    <name type="scientific">Thauera sedimentorum</name>
    <dbReference type="NCBI Taxonomy" id="2767595"/>
    <lineage>
        <taxon>Bacteria</taxon>
        <taxon>Pseudomonadati</taxon>
        <taxon>Pseudomonadota</taxon>
        <taxon>Betaproteobacteria</taxon>
        <taxon>Rhodocyclales</taxon>
        <taxon>Zoogloeaceae</taxon>
        <taxon>Thauera</taxon>
    </lineage>
</organism>
<evidence type="ECO:0000313" key="2">
    <source>
        <dbReference type="Proteomes" id="UP000603602"/>
    </source>
</evidence>
<comment type="caution">
    <text evidence="1">The sequence shown here is derived from an EMBL/GenBank/DDBJ whole genome shotgun (WGS) entry which is preliminary data.</text>
</comment>
<dbReference type="EMBL" id="JACYTO010000002">
    <property type="protein sequence ID" value="MBD8504118.1"/>
    <property type="molecule type" value="Genomic_DNA"/>
</dbReference>
<keyword evidence="2" id="KW-1185">Reference proteome</keyword>
<proteinExistence type="predicted"/>
<protein>
    <submittedName>
        <fullName evidence="1">Uncharacterized protein</fullName>
    </submittedName>
</protein>
<name>A0ABR9BCP0_9RHOO</name>
<accession>A0ABR9BCP0</accession>
<sequence length="98" mass="10948">MTPQSIERLMADIEAEDPLDVGALSLDGEAARHLMACHFCELDRQLSEHGLDATARLDVMAAIAAHTMAENLVLHVQRLRAADSNEAFRAWMRRYGMQ</sequence>
<evidence type="ECO:0000313" key="1">
    <source>
        <dbReference type="EMBL" id="MBD8504118.1"/>
    </source>
</evidence>